<dbReference type="AlphaFoldDB" id="A0A6H5IDJ2"/>
<dbReference type="Proteomes" id="UP000479190">
    <property type="component" value="Unassembled WGS sequence"/>
</dbReference>
<reference evidence="1 2" key="1">
    <citation type="submission" date="2020-02" db="EMBL/GenBank/DDBJ databases">
        <authorList>
            <person name="Ferguson B K."/>
        </authorList>
    </citation>
    <scope>NUCLEOTIDE SEQUENCE [LARGE SCALE GENOMIC DNA]</scope>
</reference>
<dbReference type="EMBL" id="CADCXV010000724">
    <property type="protein sequence ID" value="CAB0033779.1"/>
    <property type="molecule type" value="Genomic_DNA"/>
</dbReference>
<proteinExistence type="predicted"/>
<gene>
    <name evidence="1" type="ORF">TBRA_LOCUS5677</name>
</gene>
<evidence type="ECO:0000313" key="2">
    <source>
        <dbReference type="Proteomes" id="UP000479190"/>
    </source>
</evidence>
<keyword evidence="2" id="KW-1185">Reference proteome</keyword>
<protein>
    <submittedName>
        <fullName evidence="1">Uncharacterized protein</fullName>
    </submittedName>
</protein>
<accession>A0A6H5IDJ2</accession>
<sequence>MFVINLEGERERMHAEQQSRCRKSSLTHIVACIAQYTPSAAHARASFWRAFRSGRGSLHPLRSTVACGNLCTRKEFSATRGIAVPDPREVSHTFLFLVFSSPGEPEKLLRRVRISQRGEGKCTSSRHFFPRAYTSRKYMDATTDVQQQQQQQQQQQSIEFQFSASMSDVFNN</sequence>
<name>A0A6H5IDJ2_9HYME</name>
<organism evidence="1 2">
    <name type="scientific">Trichogramma brassicae</name>
    <dbReference type="NCBI Taxonomy" id="86971"/>
    <lineage>
        <taxon>Eukaryota</taxon>
        <taxon>Metazoa</taxon>
        <taxon>Ecdysozoa</taxon>
        <taxon>Arthropoda</taxon>
        <taxon>Hexapoda</taxon>
        <taxon>Insecta</taxon>
        <taxon>Pterygota</taxon>
        <taxon>Neoptera</taxon>
        <taxon>Endopterygota</taxon>
        <taxon>Hymenoptera</taxon>
        <taxon>Apocrita</taxon>
        <taxon>Proctotrupomorpha</taxon>
        <taxon>Chalcidoidea</taxon>
        <taxon>Trichogrammatidae</taxon>
        <taxon>Trichogramma</taxon>
    </lineage>
</organism>
<evidence type="ECO:0000313" key="1">
    <source>
        <dbReference type="EMBL" id="CAB0033779.1"/>
    </source>
</evidence>